<dbReference type="EMBL" id="JAVREO010000027">
    <property type="protein sequence ID" value="MDT0270472.1"/>
    <property type="molecule type" value="Genomic_DNA"/>
</dbReference>
<organism evidence="2 3">
    <name type="scientific">Streptomyces chisholmiae</name>
    <dbReference type="NCBI Taxonomy" id="3075540"/>
    <lineage>
        <taxon>Bacteria</taxon>
        <taxon>Bacillati</taxon>
        <taxon>Actinomycetota</taxon>
        <taxon>Actinomycetes</taxon>
        <taxon>Kitasatosporales</taxon>
        <taxon>Streptomycetaceae</taxon>
        <taxon>Streptomyces</taxon>
    </lineage>
</organism>
<proteinExistence type="predicted"/>
<keyword evidence="3" id="KW-1185">Reference proteome</keyword>
<dbReference type="InterPro" id="IPR047928">
    <property type="entry name" value="Perm_prefix_1"/>
</dbReference>
<keyword evidence="1" id="KW-0472">Membrane</keyword>
<accession>A0ABU2K067</accession>
<gene>
    <name evidence="2" type="ORF">RM844_29795</name>
</gene>
<feature type="transmembrane region" description="Helical" evidence="1">
    <location>
        <begin position="99"/>
        <end position="117"/>
    </location>
</feature>
<feature type="transmembrane region" description="Helical" evidence="1">
    <location>
        <begin position="137"/>
        <end position="161"/>
    </location>
</feature>
<protein>
    <submittedName>
        <fullName evidence="2">Permease prefix domain 1-containing protein</fullName>
    </submittedName>
</protein>
<keyword evidence="1" id="KW-0812">Transmembrane</keyword>
<keyword evidence="1" id="KW-1133">Transmembrane helix</keyword>
<dbReference type="RefSeq" id="WP_311670534.1">
    <property type="nucleotide sequence ID" value="NZ_JAVREO010000027.1"/>
</dbReference>
<name>A0ABU2K067_9ACTN</name>
<feature type="transmembrane region" description="Helical" evidence="1">
    <location>
        <begin position="173"/>
        <end position="198"/>
    </location>
</feature>
<reference evidence="3" key="1">
    <citation type="submission" date="2023-07" db="EMBL/GenBank/DDBJ databases">
        <title>30 novel species of actinomycetes from the DSMZ collection.</title>
        <authorList>
            <person name="Nouioui I."/>
        </authorList>
    </citation>
    <scope>NUCLEOTIDE SEQUENCE [LARGE SCALE GENOMIC DNA]</scope>
    <source>
        <strain evidence="3">DSM 44915</strain>
    </source>
</reference>
<dbReference type="Proteomes" id="UP001183410">
    <property type="component" value="Unassembled WGS sequence"/>
</dbReference>
<comment type="caution">
    <text evidence="2">The sequence shown here is derived from an EMBL/GenBank/DDBJ whole genome shotgun (WGS) entry which is preliminary data.</text>
</comment>
<evidence type="ECO:0000256" key="1">
    <source>
        <dbReference type="SAM" id="Phobius"/>
    </source>
</evidence>
<evidence type="ECO:0000313" key="3">
    <source>
        <dbReference type="Proteomes" id="UP001183410"/>
    </source>
</evidence>
<dbReference type="NCBIfam" id="NF038403">
    <property type="entry name" value="perm_prefix_1"/>
    <property type="match status" value="1"/>
</dbReference>
<evidence type="ECO:0000313" key="2">
    <source>
        <dbReference type="EMBL" id="MDT0270472.1"/>
    </source>
</evidence>
<sequence>MTAPDAAPPPPAGDAADPGLAWVAGYRARLAARLHGPPRAKARLVEEIADGLADTLAARLAAGLPADLAAHQAEREFGTPEELAPSCQRELTIAQARHTAWAVALTAPLLLACWYLLGNGGLGRPAPLAEPVRLAAFGLAGLAGAAALGAVLALGSTGSLSRWLPVPAPLPRLVAWLGTTASAAMAGSAVTLLVAATLATDWPLVALAGAASAGCHATVAASARACRRCARLPRLA</sequence>